<comment type="caution">
    <text evidence="14">The sequence shown here is derived from an EMBL/GenBank/DDBJ whole genome shotgun (WGS) entry which is preliminary data.</text>
</comment>
<accession>A0A821X250</accession>
<evidence type="ECO:0000313" key="15">
    <source>
        <dbReference type="Proteomes" id="UP000663880"/>
    </source>
</evidence>
<dbReference type="AlphaFoldDB" id="A0A821X250"/>
<dbReference type="InterPro" id="IPR025770">
    <property type="entry name" value="PPMT_MeTrfase"/>
</dbReference>
<dbReference type="OrthoDB" id="422086at2759"/>
<evidence type="ECO:0000256" key="13">
    <source>
        <dbReference type="RuleBase" id="RU362022"/>
    </source>
</evidence>
<name>A0A821X250_9NEOP</name>
<comment type="catalytic activity">
    <reaction evidence="1 13">
        <text>[protein]-C-terminal S-[(2E,6E)-farnesyl]-L-cysteine + S-adenosyl-L-methionine = [protein]-C-terminal S-[(2E,6E)-farnesyl]-L-cysteine methyl ester + S-adenosyl-L-homocysteine</text>
        <dbReference type="Rhea" id="RHEA:21672"/>
        <dbReference type="Rhea" id="RHEA-COMP:12125"/>
        <dbReference type="Rhea" id="RHEA-COMP:12126"/>
        <dbReference type="ChEBI" id="CHEBI:57856"/>
        <dbReference type="ChEBI" id="CHEBI:59789"/>
        <dbReference type="ChEBI" id="CHEBI:90510"/>
        <dbReference type="ChEBI" id="CHEBI:90511"/>
        <dbReference type="EC" id="2.1.1.100"/>
    </reaction>
</comment>
<comment type="subcellular location">
    <subcellularLocation>
        <location evidence="13">Endoplasmic reticulum membrane</location>
        <topology evidence="13">Multi-pass membrane protein</topology>
    </subcellularLocation>
    <subcellularLocation>
        <location evidence="2">Membrane</location>
        <topology evidence="2">Multi-pass membrane protein</topology>
    </subcellularLocation>
</comment>
<evidence type="ECO:0000256" key="5">
    <source>
        <dbReference type="ARBA" id="ARBA00022603"/>
    </source>
</evidence>
<evidence type="ECO:0000256" key="11">
    <source>
        <dbReference type="ARBA" id="ARBA00023572"/>
    </source>
</evidence>
<keyword evidence="6" id="KW-0808">Transferase</keyword>
<dbReference type="Gene3D" id="1.20.120.1630">
    <property type="match status" value="1"/>
</dbReference>
<evidence type="ECO:0000256" key="4">
    <source>
        <dbReference type="ARBA" id="ARBA00012151"/>
    </source>
</evidence>
<sequence>MSGLINRQKYSAAFVASSYFCISASILTVTLFSGNILGHTSELWALKYWGPALYLCLLNFTLRYSLKGFPYEVALRSAFLGSVFALGLYLTSLTAAWRAFGLYIIALSIFHFSEFFAVALTNPRTLTIDSFILNHSYQYWLAAIASWIEMSVECYFFPGLKSAQWLTMLGVAMCISGEVWRKMAMFTAKTNFNHHVQTVKKADHQLVTGGVYAFCRHPSYMGWFYWSIGTQMILINPICLVIYAIVSWSFFQERIYAEEMFLVSFFGNQYLEYQKQVGTGIPFVRGYVPDDSW</sequence>
<keyword evidence="8 13" id="KW-0812">Transmembrane</keyword>
<feature type="transmembrane region" description="Helical" evidence="13">
    <location>
        <begin position="12"/>
        <end position="36"/>
    </location>
</feature>
<evidence type="ECO:0000256" key="9">
    <source>
        <dbReference type="ARBA" id="ARBA00022989"/>
    </source>
</evidence>
<protein>
    <recommendedName>
        <fullName evidence="12 13">Protein-S-isoprenylcysteine O-methyltransferase</fullName>
        <ecNumber evidence="4 13">2.1.1.100</ecNumber>
    </recommendedName>
</protein>
<evidence type="ECO:0000256" key="2">
    <source>
        <dbReference type="ARBA" id="ARBA00004141"/>
    </source>
</evidence>
<dbReference type="PROSITE" id="PS51564">
    <property type="entry name" value="SAM_ICMT"/>
    <property type="match status" value="1"/>
</dbReference>
<dbReference type="Proteomes" id="UP000663880">
    <property type="component" value="Unassembled WGS sequence"/>
</dbReference>
<keyword evidence="13" id="KW-0256">Endoplasmic reticulum</keyword>
<dbReference type="PANTHER" id="PTHR12714">
    <property type="entry name" value="PROTEIN-S ISOPRENYLCYSTEINE O-METHYLTRANSFERASE"/>
    <property type="match status" value="1"/>
</dbReference>
<dbReference type="GO" id="GO:0004671">
    <property type="term" value="F:protein C-terminal S-isoprenylcysteine carboxyl O-methyltransferase activity"/>
    <property type="evidence" value="ECO:0007669"/>
    <property type="project" value="UniProtKB-EC"/>
</dbReference>
<dbReference type="GO" id="GO:0005789">
    <property type="term" value="C:endoplasmic reticulum membrane"/>
    <property type="evidence" value="ECO:0007669"/>
    <property type="project" value="UniProtKB-SubCell"/>
</dbReference>
<feature type="transmembrane region" description="Helical" evidence="13">
    <location>
        <begin position="223"/>
        <end position="246"/>
    </location>
</feature>
<dbReference type="InterPro" id="IPR007269">
    <property type="entry name" value="ICMT_MeTrfase"/>
</dbReference>
<evidence type="ECO:0000256" key="12">
    <source>
        <dbReference type="ARBA" id="ARBA00023656"/>
    </source>
</evidence>
<keyword evidence="5 13" id="KW-0489">Methyltransferase</keyword>
<feature type="transmembrane region" description="Helical" evidence="13">
    <location>
        <begin position="48"/>
        <end position="66"/>
    </location>
</feature>
<feature type="transmembrane region" description="Helical" evidence="13">
    <location>
        <begin position="96"/>
        <end position="118"/>
    </location>
</feature>
<evidence type="ECO:0000313" key="14">
    <source>
        <dbReference type="EMBL" id="CAF4931799.1"/>
    </source>
</evidence>
<evidence type="ECO:0000256" key="10">
    <source>
        <dbReference type="ARBA" id="ARBA00023136"/>
    </source>
</evidence>
<keyword evidence="10 13" id="KW-0472">Membrane</keyword>
<proteinExistence type="inferred from homology"/>
<keyword evidence="9 13" id="KW-1133">Transmembrane helix</keyword>
<evidence type="ECO:0000256" key="7">
    <source>
        <dbReference type="ARBA" id="ARBA00022691"/>
    </source>
</evidence>
<dbReference type="PANTHER" id="PTHR12714:SF9">
    <property type="entry name" value="PROTEIN-S-ISOPRENYLCYSTEINE O-METHYLTRANSFERASE"/>
    <property type="match status" value="1"/>
</dbReference>
<dbReference type="Pfam" id="PF04140">
    <property type="entry name" value="ICMT"/>
    <property type="match status" value="1"/>
</dbReference>
<reference evidence="14" key="1">
    <citation type="submission" date="2021-02" db="EMBL/GenBank/DDBJ databases">
        <authorList>
            <person name="Steward A R."/>
        </authorList>
    </citation>
    <scope>NUCLEOTIDE SEQUENCE</scope>
</reference>
<dbReference type="EMBL" id="CAJOBZ010000063">
    <property type="protein sequence ID" value="CAF4931799.1"/>
    <property type="molecule type" value="Genomic_DNA"/>
</dbReference>
<comment type="function">
    <text evidence="11">Catalyzes the post-translational methylation of isoprenylated C-terminal cysteine residues.</text>
</comment>
<feature type="transmembrane region" description="Helical" evidence="13">
    <location>
        <begin position="73"/>
        <end position="90"/>
    </location>
</feature>
<evidence type="ECO:0000256" key="3">
    <source>
        <dbReference type="ARBA" id="ARBA00009140"/>
    </source>
</evidence>
<comment type="similarity">
    <text evidence="3 13">Belongs to the class VI-like SAM-binding methyltransferase superfamily. Isoprenylcysteine carboxyl methyltransferase family.</text>
</comment>
<dbReference type="EC" id="2.1.1.100" evidence="4 13"/>
<gene>
    <name evidence="14" type="ORF">PMACD_LOCUS13920</name>
</gene>
<evidence type="ECO:0000256" key="8">
    <source>
        <dbReference type="ARBA" id="ARBA00022692"/>
    </source>
</evidence>
<evidence type="ECO:0000256" key="1">
    <source>
        <dbReference type="ARBA" id="ARBA00001450"/>
    </source>
</evidence>
<keyword evidence="15" id="KW-1185">Reference proteome</keyword>
<keyword evidence="7 13" id="KW-0949">S-adenosyl-L-methionine</keyword>
<dbReference type="GO" id="GO:0032259">
    <property type="term" value="P:methylation"/>
    <property type="evidence" value="ECO:0007669"/>
    <property type="project" value="UniProtKB-KW"/>
</dbReference>
<evidence type="ECO:0000256" key="6">
    <source>
        <dbReference type="ARBA" id="ARBA00022679"/>
    </source>
</evidence>
<organism evidence="14 15">
    <name type="scientific">Pieris macdunnoughi</name>
    <dbReference type="NCBI Taxonomy" id="345717"/>
    <lineage>
        <taxon>Eukaryota</taxon>
        <taxon>Metazoa</taxon>
        <taxon>Ecdysozoa</taxon>
        <taxon>Arthropoda</taxon>
        <taxon>Hexapoda</taxon>
        <taxon>Insecta</taxon>
        <taxon>Pterygota</taxon>
        <taxon>Neoptera</taxon>
        <taxon>Endopterygota</taxon>
        <taxon>Lepidoptera</taxon>
        <taxon>Glossata</taxon>
        <taxon>Ditrysia</taxon>
        <taxon>Papilionoidea</taxon>
        <taxon>Pieridae</taxon>
        <taxon>Pierinae</taxon>
        <taxon>Pieris</taxon>
    </lineage>
</organism>